<evidence type="ECO:0000256" key="2">
    <source>
        <dbReference type="SAM" id="Phobius"/>
    </source>
</evidence>
<dbReference type="Proteomes" id="UP000298324">
    <property type="component" value="Unassembled WGS sequence"/>
</dbReference>
<protein>
    <recommendedName>
        <fullName evidence="5">Vitamin K epoxide reductase family protein</fullName>
    </recommendedName>
</protein>
<evidence type="ECO:0008006" key="5">
    <source>
        <dbReference type="Google" id="ProtNLM"/>
    </source>
</evidence>
<feature type="transmembrane region" description="Helical" evidence="2">
    <location>
        <begin position="107"/>
        <end position="125"/>
    </location>
</feature>
<proteinExistence type="predicted"/>
<feature type="region of interest" description="Disordered" evidence="1">
    <location>
        <begin position="143"/>
        <end position="198"/>
    </location>
</feature>
<keyword evidence="4" id="KW-1185">Reference proteome</keyword>
<accession>A0A4Y7R7K5</accession>
<dbReference type="AlphaFoldDB" id="A0A4Y7R7K5"/>
<name>A0A4Y7R7K5_9FIRM</name>
<keyword evidence="2" id="KW-0812">Transmembrane</keyword>
<evidence type="ECO:0000313" key="4">
    <source>
        <dbReference type="Proteomes" id="UP000298324"/>
    </source>
</evidence>
<comment type="caution">
    <text evidence="3">The sequence shown here is derived from an EMBL/GenBank/DDBJ whole genome shotgun (WGS) entry which is preliminary data.</text>
</comment>
<dbReference type="EMBL" id="QFGA01000003">
    <property type="protein sequence ID" value="TEB04703.1"/>
    <property type="molecule type" value="Genomic_DNA"/>
</dbReference>
<evidence type="ECO:0000256" key="1">
    <source>
        <dbReference type="SAM" id="MobiDB-lite"/>
    </source>
</evidence>
<organism evidence="3 4">
    <name type="scientific">Pelotomaculum schinkii</name>
    <dbReference type="NCBI Taxonomy" id="78350"/>
    <lineage>
        <taxon>Bacteria</taxon>
        <taxon>Bacillati</taxon>
        <taxon>Bacillota</taxon>
        <taxon>Clostridia</taxon>
        <taxon>Eubacteriales</taxon>
        <taxon>Desulfotomaculaceae</taxon>
        <taxon>Pelotomaculum</taxon>
    </lineage>
</organism>
<feature type="compositionally biased region" description="Basic and acidic residues" evidence="1">
    <location>
        <begin position="159"/>
        <end position="170"/>
    </location>
</feature>
<keyword evidence="2" id="KW-1133">Transmembrane helix</keyword>
<evidence type="ECO:0000313" key="3">
    <source>
        <dbReference type="EMBL" id="TEB04703.1"/>
    </source>
</evidence>
<feature type="transmembrane region" description="Helical" evidence="2">
    <location>
        <begin position="33"/>
        <end position="51"/>
    </location>
</feature>
<sequence>MSLVSVATTIYFIISGTDYCALSSCIYSKPVLFIGSLFYLAVGLTYLLSYLGRFRTPLLLTGMGTHIALLCYGYFASGGLCPVCLVFASVTALLTAGNFLTKKSVRFCFVFAALTLLTMAGLTWTSSASENQSIPVSDTIMATQASQEPEKQGGATTANEDKCETEEAKNNEPVYEESEASTEDREDRVPEQAEQRIPVQPEKTVTITVQRIDGGKINLDISKKPALLFAPECSACHKVLSYVSSLTDKPYLVSVFYRGEAEKVKEEMAQEGMTGEEFYILLKPPVKGVPALLYCKDGEMEVEIGDTAVEKFLKMHRGA</sequence>
<feature type="transmembrane region" description="Helical" evidence="2">
    <location>
        <begin position="82"/>
        <end position="100"/>
    </location>
</feature>
<feature type="compositionally biased region" description="Basic and acidic residues" evidence="1">
    <location>
        <begin position="182"/>
        <end position="194"/>
    </location>
</feature>
<reference evidence="3 4" key="1">
    <citation type="journal article" date="2018" name="Environ. Microbiol.">
        <title>Novel energy conservation strategies and behaviour of Pelotomaculum schinkii driving syntrophic propionate catabolism.</title>
        <authorList>
            <person name="Hidalgo-Ahumada C.A.P."/>
            <person name="Nobu M.K."/>
            <person name="Narihiro T."/>
            <person name="Tamaki H."/>
            <person name="Liu W.T."/>
            <person name="Kamagata Y."/>
            <person name="Stams A.J.M."/>
            <person name="Imachi H."/>
            <person name="Sousa D.Z."/>
        </authorList>
    </citation>
    <scope>NUCLEOTIDE SEQUENCE [LARGE SCALE GENOMIC DNA]</scope>
    <source>
        <strain evidence="3 4">HH</strain>
    </source>
</reference>
<keyword evidence="2" id="KW-0472">Membrane</keyword>
<gene>
    <name evidence="3" type="ORF">Psch_03465</name>
</gene>